<feature type="compositionally biased region" description="Basic and acidic residues" evidence="1">
    <location>
        <begin position="87"/>
        <end position="104"/>
    </location>
</feature>
<dbReference type="AlphaFoldDB" id="A0A7C9AW67"/>
<feature type="compositionally biased region" description="Low complexity" evidence="1">
    <location>
        <begin position="60"/>
        <end position="74"/>
    </location>
</feature>
<dbReference type="EMBL" id="GISG01270592">
    <property type="protein sequence ID" value="MBA4676291.1"/>
    <property type="molecule type" value="Transcribed_RNA"/>
</dbReference>
<proteinExistence type="predicted"/>
<evidence type="ECO:0000256" key="1">
    <source>
        <dbReference type="SAM" id="MobiDB-lite"/>
    </source>
</evidence>
<organism evidence="2">
    <name type="scientific">Opuntia streptacantha</name>
    <name type="common">Prickly pear cactus</name>
    <name type="synonym">Opuntia cardona</name>
    <dbReference type="NCBI Taxonomy" id="393608"/>
    <lineage>
        <taxon>Eukaryota</taxon>
        <taxon>Viridiplantae</taxon>
        <taxon>Streptophyta</taxon>
        <taxon>Embryophyta</taxon>
        <taxon>Tracheophyta</taxon>
        <taxon>Spermatophyta</taxon>
        <taxon>Magnoliopsida</taxon>
        <taxon>eudicotyledons</taxon>
        <taxon>Gunneridae</taxon>
        <taxon>Pentapetalae</taxon>
        <taxon>Caryophyllales</taxon>
        <taxon>Cactineae</taxon>
        <taxon>Cactaceae</taxon>
        <taxon>Opuntioideae</taxon>
        <taxon>Opuntia</taxon>
    </lineage>
</organism>
<feature type="compositionally biased region" description="Basic and acidic residues" evidence="1">
    <location>
        <begin position="114"/>
        <end position="125"/>
    </location>
</feature>
<evidence type="ECO:0000313" key="2">
    <source>
        <dbReference type="EMBL" id="MBA4676291.1"/>
    </source>
</evidence>
<reference evidence="2" key="1">
    <citation type="journal article" date="2013" name="J. Plant Res.">
        <title>Effect of fungi and light on seed germination of three Opuntia species from semiarid lands of central Mexico.</title>
        <authorList>
            <person name="Delgado-Sanchez P."/>
            <person name="Jimenez-Bremont J.F."/>
            <person name="Guerrero-Gonzalez Mde L."/>
            <person name="Flores J."/>
        </authorList>
    </citation>
    <scope>NUCLEOTIDE SEQUENCE</scope>
    <source>
        <tissue evidence="2">Cladode</tissue>
    </source>
</reference>
<feature type="compositionally biased region" description="Gly residues" evidence="1">
    <location>
        <begin position="75"/>
        <end position="85"/>
    </location>
</feature>
<feature type="region of interest" description="Disordered" evidence="1">
    <location>
        <begin position="1"/>
        <end position="138"/>
    </location>
</feature>
<name>A0A7C9AW67_OPUST</name>
<accession>A0A7C9AW67</accession>
<reference evidence="2" key="2">
    <citation type="submission" date="2020-07" db="EMBL/GenBank/DDBJ databases">
        <authorList>
            <person name="Vera ALvarez R."/>
            <person name="Arias-Moreno D.M."/>
            <person name="Jimenez-Jacinto V."/>
            <person name="Jimenez-Bremont J.F."/>
            <person name="Swaminathan K."/>
            <person name="Moose S.P."/>
            <person name="Guerrero-Gonzalez M.L."/>
            <person name="Marino-Ramirez L."/>
            <person name="Landsman D."/>
            <person name="Rodriguez-Kessler M."/>
            <person name="Delgado-Sanchez P."/>
        </authorList>
    </citation>
    <scope>NUCLEOTIDE SEQUENCE</scope>
    <source>
        <tissue evidence="2">Cladode</tissue>
    </source>
</reference>
<protein>
    <submittedName>
        <fullName evidence="2">Uncharacterized protein</fullName>
    </submittedName>
</protein>
<sequence>MFPEWCEFPSSTMTPPTPPVTSPTSPFLGPGSLSTSMRSASRREGPSTQPQQSLRPPRNPGRNGPTRPVTRGNSGESGSGRGGNGQRRSEIRPGRRGFGWEHLRLPRKPPGSTTERRSSSGDHLLRRTSPALSRLLRR</sequence>